<feature type="transmembrane region" description="Helical" evidence="1">
    <location>
        <begin position="83"/>
        <end position="102"/>
    </location>
</feature>
<comment type="caution">
    <text evidence="2">The sequence shown here is derived from an EMBL/GenBank/DDBJ whole genome shotgun (WGS) entry which is preliminary data.</text>
</comment>
<dbReference type="RefSeq" id="WP_059758276.1">
    <property type="nucleotide sequence ID" value="NZ_LDUG01000048.1"/>
</dbReference>
<protein>
    <submittedName>
        <fullName evidence="2">Uncharacterized protein</fullName>
    </submittedName>
</protein>
<gene>
    <name evidence="2" type="ORF">ABW22_14505</name>
</gene>
<dbReference type="Proteomes" id="UP000064243">
    <property type="component" value="Unassembled WGS sequence"/>
</dbReference>
<evidence type="ECO:0000313" key="2">
    <source>
        <dbReference type="EMBL" id="KVW93340.1"/>
    </source>
</evidence>
<dbReference type="OrthoDB" id="8643926at2"/>
<proteinExistence type="predicted"/>
<keyword evidence="1" id="KW-0812">Transmembrane</keyword>
<keyword evidence="1" id="KW-0472">Membrane</keyword>
<accession>A0A106BIZ5</accession>
<evidence type="ECO:0000313" key="3">
    <source>
        <dbReference type="Proteomes" id="UP000064243"/>
    </source>
</evidence>
<feature type="transmembrane region" description="Helical" evidence="1">
    <location>
        <begin position="108"/>
        <end position="126"/>
    </location>
</feature>
<reference evidence="2 3" key="1">
    <citation type="journal article" date="2015" name="Appl. Environ. Microbiol.">
        <title>Aerobic and Anaerobic Thiosulfate Oxidation by a Cold-Adapted, Subglacial Chemoautotroph.</title>
        <authorList>
            <person name="Harrold Z.R."/>
            <person name="Skidmore M.L."/>
            <person name="Hamilton T.L."/>
            <person name="Desch L."/>
            <person name="Amada K."/>
            <person name="van Gelder W."/>
            <person name="Glover K."/>
            <person name="Roden E.E."/>
            <person name="Boyd E.S."/>
        </authorList>
    </citation>
    <scope>NUCLEOTIDE SEQUENCE [LARGE SCALE GENOMIC DNA]</scope>
    <source>
        <strain evidence="2 3">RG</strain>
    </source>
</reference>
<keyword evidence="3" id="KW-1185">Reference proteome</keyword>
<evidence type="ECO:0000256" key="1">
    <source>
        <dbReference type="SAM" id="Phobius"/>
    </source>
</evidence>
<organism evidence="2 3">
    <name type="scientific">Thiobacillus denitrificans</name>
    <dbReference type="NCBI Taxonomy" id="36861"/>
    <lineage>
        <taxon>Bacteria</taxon>
        <taxon>Pseudomonadati</taxon>
        <taxon>Pseudomonadota</taxon>
        <taxon>Betaproteobacteria</taxon>
        <taxon>Nitrosomonadales</taxon>
        <taxon>Thiobacillaceae</taxon>
        <taxon>Thiobacillus</taxon>
    </lineage>
</organism>
<name>A0A106BIZ5_THIDE</name>
<dbReference type="PATRIC" id="fig|36861.3.peg.2723"/>
<keyword evidence="1" id="KW-1133">Transmembrane helix</keyword>
<dbReference type="AlphaFoldDB" id="A0A106BIZ5"/>
<sequence length="129" mass="14393">MAQLRTIAVNERGLCIGDSHHNARYSDRETLHVLEMRTKERVAVMDMTKSTVACVCKATRRCQIAAAWKKIVRGLDMKKSTKALVFCFFAGLVGYGLMPFFTDSGWDIVPFIFAWVCLAAAGANEWRGG</sequence>
<dbReference type="EMBL" id="LDUG01000048">
    <property type="protein sequence ID" value="KVW93340.1"/>
    <property type="molecule type" value="Genomic_DNA"/>
</dbReference>